<evidence type="ECO:0000259" key="1">
    <source>
        <dbReference type="PROSITE" id="PS51644"/>
    </source>
</evidence>
<feature type="domain" description="HTH OST-type" evidence="1">
    <location>
        <begin position="165"/>
        <end position="238"/>
    </location>
</feature>
<organism evidence="2 3">
    <name type="scientific">Uliginosibacterium sediminicola</name>
    <dbReference type="NCBI Taxonomy" id="2024550"/>
    <lineage>
        <taxon>Bacteria</taxon>
        <taxon>Pseudomonadati</taxon>
        <taxon>Pseudomonadota</taxon>
        <taxon>Betaproteobacteria</taxon>
        <taxon>Rhodocyclales</taxon>
        <taxon>Zoogloeaceae</taxon>
        <taxon>Uliginosibacterium</taxon>
    </lineage>
</organism>
<dbReference type="Gene3D" id="3.30.420.610">
    <property type="entry name" value="LOTUS domain-like"/>
    <property type="match status" value="1"/>
</dbReference>
<sequence>MSTPDRFVALFIDADNAPATHVDVILNELAALGTVGIRRAYGNWKGERLNSWERLLHEYAIQPIQQFDLTKGKNATDIALVIDAMDTLYGRKVDVFALVSSDSDFTPLATRLQADGKTVVGFGERKSPLAFVNACSKFLYLDTEEAVSTEVDSTVTKKSAKALKGDARLVSLLRNAVQAAEGDDGWAHLGRVGQHIANQASFDARNYGYKKLIDLFRATDLFDIELREKTSYLRDKRRGKAAGSESAQ</sequence>
<dbReference type="RefSeq" id="WP_345919552.1">
    <property type="nucleotide sequence ID" value="NZ_JBDIVE010000004.1"/>
</dbReference>
<name>A0ABU9YZ44_9RHOO</name>
<dbReference type="PANTHER" id="PTHR35811:SF1">
    <property type="entry name" value="HTH OST-TYPE DOMAIN-CONTAINING PROTEIN"/>
    <property type="match status" value="1"/>
</dbReference>
<evidence type="ECO:0000313" key="3">
    <source>
        <dbReference type="Proteomes" id="UP001410394"/>
    </source>
</evidence>
<accession>A0ABU9YZ44</accession>
<dbReference type="EMBL" id="JBDIVE010000004">
    <property type="protein sequence ID" value="MEN3068783.1"/>
    <property type="molecule type" value="Genomic_DNA"/>
</dbReference>
<reference evidence="2 3" key="1">
    <citation type="journal article" date="2018" name="Int. J. Syst. Evol. Microbiol.">
        <title>Uliginosibacterium sediminicola sp. nov., isolated from freshwater sediment.</title>
        <authorList>
            <person name="Hwang W.M."/>
            <person name="Kim S.M."/>
            <person name="Kang K."/>
            <person name="Ahn T.Y."/>
        </authorList>
    </citation>
    <scope>NUCLEOTIDE SEQUENCE [LARGE SCALE GENOMIC DNA]</scope>
    <source>
        <strain evidence="2 3">M1-21</strain>
    </source>
</reference>
<comment type="caution">
    <text evidence="2">The sequence shown here is derived from an EMBL/GenBank/DDBJ whole genome shotgun (WGS) entry which is preliminary data.</text>
</comment>
<evidence type="ECO:0000313" key="2">
    <source>
        <dbReference type="EMBL" id="MEN3068783.1"/>
    </source>
</evidence>
<dbReference type="PANTHER" id="PTHR35811">
    <property type="entry name" value="SLR1870 PROTEIN"/>
    <property type="match status" value="1"/>
</dbReference>
<dbReference type="Pfam" id="PF01936">
    <property type="entry name" value="NYN"/>
    <property type="match status" value="1"/>
</dbReference>
<proteinExistence type="predicted"/>
<protein>
    <submittedName>
        <fullName evidence="2">NYN domain-containing protein</fullName>
    </submittedName>
</protein>
<gene>
    <name evidence="2" type="ORF">ABDB84_09855</name>
</gene>
<dbReference type="InterPro" id="IPR021139">
    <property type="entry name" value="NYN"/>
</dbReference>
<dbReference type="CDD" id="cd10146">
    <property type="entry name" value="LabA_like_C"/>
    <property type="match status" value="1"/>
</dbReference>
<dbReference type="Gene3D" id="3.40.50.1010">
    <property type="entry name" value="5'-nuclease"/>
    <property type="match status" value="1"/>
</dbReference>
<dbReference type="InterPro" id="IPR025605">
    <property type="entry name" value="OST-HTH/LOTUS_dom"/>
</dbReference>
<dbReference type="CDD" id="cd11297">
    <property type="entry name" value="PIN_LabA-like_N_1"/>
    <property type="match status" value="1"/>
</dbReference>
<dbReference type="InterPro" id="IPR041966">
    <property type="entry name" value="LOTUS-like"/>
</dbReference>
<dbReference type="PROSITE" id="PS51644">
    <property type="entry name" value="HTH_OST"/>
    <property type="match status" value="1"/>
</dbReference>
<dbReference type="Proteomes" id="UP001410394">
    <property type="component" value="Unassembled WGS sequence"/>
</dbReference>
<keyword evidence="3" id="KW-1185">Reference proteome</keyword>
<dbReference type="Pfam" id="PF12872">
    <property type="entry name" value="OST-HTH"/>
    <property type="match status" value="1"/>
</dbReference>